<reference evidence="2 3" key="1">
    <citation type="journal article" date="2013" name="Genome Announc.">
        <title>Draft Genome Sequence of Arthrobacter crystallopoietes Strain BAB-32, Revealing Genes for Bioremediation.</title>
        <authorList>
            <person name="Joshi M.N."/>
            <person name="Pandit A.S."/>
            <person name="Sharma A."/>
            <person name="Pandya R.V."/>
            <person name="Desai S.M."/>
            <person name="Saxena A.K."/>
            <person name="Bagatharia S.B."/>
        </authorList>
    </citation>
    <scope>NUCLEOTIDE SEQUENCE [LARGE SCALE GENOMIC DNA]</scope>
    <source>
        <strain evidence="2 3">BAB-32</strain>
    </source>
</reference>
<dbReference type="InterPro" id="IPR034593">
    <property type="entry name" value="DgoD-like"/>
</dbReference>
<keyword evidence="3" id="KW-1185">Reference proteome</keyword>
<protein>
    <submittedName>
        <fullName evidence="2">Mandelate racemase/muconate lactonizing protein</fullName>
    </submittedName>
</protein>
<feature type="domain" description="Enolase C-terminal" evidence="1">
    <location>
        <begin position="2"/>
        <end position="82"/>
    </location>
</feature>
<accession>N1UUW3</accession>
<dbReference type="EMBL" id="ANPE02000228">
    <property type="protein sequence ID" value="EMY32815.1"/>
    <property type="molecule type" value="Genomic_DNA"/>
</dbReference>
<dbReference type="PANTHER" id="PTHR48080:SF4">
    <property type="entry name" value="GLUCARATE DEHYDRATASE"/>
    <property type="match status" value="1"/>
</dbReference>
<comment type="caution">
    <text evidence="2">The sequence shown here is derived from an EMBL/GenBank/DDBJ whole genome shotgun (WGS) entry which is preliminary data.</text>
</comment>
<dbReference type="SUPFAM" id="SSF51604">
    <property type="entry name" value="Enolase C-terminal domain-like"/>
    <property type="match status" value="1"/>
</dbReference>
<dbReference type="InterPro" id="IPR029065">
    <property type="entry name" value="Enolase_C-like"/>
</dbReference>
<name>N1UUW3_9MICC</name>
<dbReference type="AlphaFoldDB" id="N1UUW3"/>
<evidence type="ECO:0000313" key="3">
    <source>
        <dbReference type="Proteomes" id="UP000010729"/>
    </source>
</evidence>
<evidence type="ECO:0000313" key="2">
    <source>
        <dbReference type="EMBL" id="EMY32815.1"/>
    </source>
</evidence>
<proteinExistence type="predicted"/>
<dbReference type="Gene3D" id="3.20.20.120">
    <property type="entry name" value="Enolase-like C-terminal domain"/>
    <property type="match status" value="1"/>
</dbReference>
<dbReference type="Proteomes" id="UP000010729">
    <property type="component" value="Unassembled WGS sequence"/>
</dbReference>
<dbReference type="InterPro" id="IPR036849">
    <property type="entry name" value="Enolase-like_C_sf"/>
</dbReference>
<sequence length="119" mass="13055">MAGLTETFGLGLSMHSNSHLGISLAAMVHLAAATPNLDYACDTHWPWKNPDEDIITPGTLTFEAGAVTVPTAPGLGIELDHDNLEKLHRQYLDSGLTSRDDTGYMQRIHPAYQLKSPRW</sequence>
<gene>
    <name evidence="2" type="ORF">D477_018114</name>
</gene>
<evidence type="ECO:0000259" key="1">
    <source>
        <dbReference type="Pfam" id="PF13378"/>
    </source>
</evidence>
<dbReference type="PANTHER" id="PTHR48080">
    <property type="entry name" value="D-GALACTONATE DEHYDRATASE-RELATED"/>
    <property type="match status" value="1"/>
</dbReference>
<organism evidence="2 3">
    <name type="scientific">Arthrobacter crystallopoietes BAB-32</name>
    <dbReference type="NCBI Taxonomy" id="1246476"/>
    <lineage>
        <taxon>Bacteria</taxon>
        <taxon>Bacillati</taxon>
        <taxon>Actinomycetota</taxon>
        <taxon>Actinomycetes</taxon>
        <taxon>Micrococcales</taxon>
        <taxon>Micrococcaceae</taxon>
        <taxon>Crystallibacter</taxon>
    </lineage>
</organism>
<dbReference type="Pfam" id="PF13378">
    <property type="entry name" value="MR_MLE_C"/>
    <property type="match status" value="1"/>
</dbReference>